<dbReference type="GeneID" id="18787282"/>
<evidence type="ECO:0000313" key="9">
    <source>
        <dbReference type="Proteomes" id="UP000006882"/>
    </source>
</evidence>
<dbReference type="SUPFAM" id="SSF55455">
    <property type="entry name" value="SRF-like"/>
    <property type="match status" value="1"/>
</dbReference>
<reference evidence="8 9" key="1">
    <citation type="journal article" date="2013" name="Nat. Genet.">
        <title>The high-quality draft genome of peach (Prunus persica) identifies unique patterns of genetic diversity, domestication and genome evolution.</title>
        <authorList>
            <consortium name="International Peach Genome Initiative"/>
            <person name="Verde I."/>
            <person name="Abbott A.G."/>
            <person name="Scalabrin S."/>
            <person name="Jung S."/>
            <person name="Shu S."/>
            <person name="Marroni F."/>
            <person name="Zhebentyayeva T."/>
            <person name="Dettori M.T."/>
            <person name="Grimwood J."/>
            <person name="Cattonaro F."/>
            <person name="Zuccolo A."/>
            <person name="Rossini L."/>
            <person name="Jenkins J."/>
            <person name="Vendramin E."/>
            <person name="Meisel L.A."/>
            <person name="Decroocq V."/>
            <person name="Sosinski B."/>
            <person name="Prochnik S."/>
            <person name="Mitros T."/>
            <person name="Policriti A."/>
            <person name="Cipriani G."/>
            <person name="Dondini L."/>
            <person name="Ficklin S."/>
            <person name="Goodstein D.M."/>
            <person name="Xuan P."/>
            <person name="Del Fabbro C."/>
            <person name="Aramini V."/>
            <person name="Copetti D."/>
            <person name="Gonzalez S."/>
            <person name="Horner D.S."/>
            <person name="Falchi R."/>
            <person name="Lucas S."/>
            <person name="Mica E."/>
            <person name="Maldonado J."/>
            <person name="Lazzari B."/>
            <person name="Bielenberg D."/>
            <person name="Pirona R."/>
            <person name="Miculan M."/>
            <person name="Barakat A."/>
            <person name="Testolin R."/>
            <person name="Stella A."/>
            <person name="Tartarini S."/>
            <person name="Tonutti P."/>
            <person name="Arus P."/>
            <person name="Orellana A."/>
            <person name="Wells C."/>
            <person name="Main D."/>
            <person name="Vizzotto G."/>
            <person name="Silva H."/>
            <person name="Salamini F."/>
            <person name="Schmutz J."/>
            <person name="Morgante M."/>
            <person name="Rokhsar D.S."/>
        </authorList>
    </citation>
    <scope>NUCLEOTIDE SEQUENCE [LARGE SCALE GENOMIC DNA]</scope>
    <source>
        <strain evidence="9">cv. Nemared</strain>
    </source>
</reference>
<dbReference type="PANTHER" id="PTHR11945">
    <property type="entry name" value="MADS BOX PROTEIN"/>
    <property type="match status" value="1"/>
</dbReference>
<dbReference type="GO" id="GO:0006357">
    <property type="term" value="P:regulation of transcription by RNA polymerase II"/>
    <property type="evidence" value="ECO:0000318"/>
    <property type="project" value="GO_Central"/>
</dbReference>
<dbReference type="PANTHER" id="PTHR11945:SF387">
    <property type="entry name" value="AGAMOUS-LIKE MADS-BOX PROTEIN AGL80"/>
    <property type="match status" value="1"/>
</dbReference>
<evidence type="ECO:0000256" key="5">
    <source>
        <dbReference type="ARBA" id="ARBA00023242"/>
    </source>
</evidence>
<dbReference type="SMR" id="A0A1L5YEJ3"/>
<gene>
    <name evidence="7" type="primary">MADS31</name>
    <name evidence="8" type="ORF">PRUPE_2G109500</name>
</gene>
<evidence type="ECO:0000313" key="8">
    <source>
        <dbReference type="EMBL" id="ONI22136.1"/>
    </source>
</evidence>
<dbReference type="FunFam" id="3.40.1810.10:FF:000024">
    <property type="entry name" value="Agamous-like MADS-box protein AGL80"/>
    <property type="match status" value="1"/>
</dbReference>
<keyword evidence="5" id="KW-0539">Nucleus</keyword>
<comment type="subcellular location">
    <subcellularLocation>
        <location evidence="1">Nucleus</location>
    </subcellularLocation>
</comment>
<dbReference type="EMBL" id="CM007652">
    <property type="protein sequence ID" value="ONI22136.1"/>
    <property type="molecule type" value="Genomic_DNA"/>
</dbReference>
<dbReference type="Proteomes" id="UP000006882">
    <property type="component" value="Chromosome G2"/>
</dbReference>
<sequence length="159" mass="18255">MTRKQIDLAYIKNDVARKTTFKKRKSGLMKKVSELSILCGTDACAVIYGQHQANPDVSPCPDGALRTITRFKQMSKMERSRNILNQESFLRQTIFKADEKLKKQMSDNQEKEMMIQAIYGSLPADWLQKLSHVDLNDLWLSVEKNIEAIAEMMTSLEKP</sequence>
<evidence type="ECO:0000256" key="1">
    <source>
        <dbReference type="ARBA" id="ARBA00004123"/>
    </source>
</evidence>
<dbReference type="InterPro" id="IPR002100">
    <property type="entry name" value="TF_MADSbox"/>
</dbReference>
<dbReference type="Gene3D" id="3.40.1810.10">
    <property type="entry name" value="Transcription factor, MADS-box"/>
    <property type="match status" value="1"/>
</dbReference>
<dbReference type="EMBL" id="KU559597">
    <property type="protein sequence ID" value="APP89288.1"/>
    <property type="molecule type" value="mRNA"/>
</dbReference>
<dbReference type="eggNOG" id="KOG0014">
    <property type="taxonomic scope" value="Eukaryota"/>
</dbReference>
<keyword evidence="2" id="KW-0805">Transcription regulation</keyword>
<reference evidence="7" key="3">
    <citation type="submission" date="2016-01" db="EMBL/GenBank/DDBJ databases">
        <authorList>
            <person name="Oliw E.H."/>
        </authorList>
    </citation>
    <scope>NUCLEOTIDE SEQUENCE</scope>
</reference>
<dbReference type="GO" id="GO:0000978">
    <property type="term" value="F:RNA polymerase II cis-regulatory region sequence-specific DNA binding"/>
    <property type="evidence" value="ECO:0000318"/>
    <property type="project" value="GO_Central"/>
</dbReference>
<proteinExistence type="evidence at transcript level"/>
<dbReference type="KEGG" id="pper:18787282"/>
<dbReference type="PROSITE" id="PS50066">
    <property type="entry name" value="MADS_BOX_2"/>
    <property type="match status" value="1"/>
</dbReference>
<dbReference type="CDD" id="cd00266">
    <property type="entry name" value="MADS_SRF_like"/>
    <property type="match status" value="1"/>
</dbReference>
<organism evidence="7">
    <name type="scientific">Prunus persica</name>
    <name type="common">Peach</name>
    <name type="synonym">Amygdalus persica</name>
    <dbReference type="NCBI Taxonomy" id="3760"/>
    <lineage>
        <taxon>Eukaryota</taxon>
        <taxon>Viridiplantae</taxon>
        <taxon>Streptophyta</taxon>
        <taxon>Embryophyta</taxon>
        <taxon>Tracheophyta</taxon>
        <taxon>Spermatophyta</taxon>
        <taxon>Magnoliopsida</taxon>
        <taxon>eudicotyledons</taxon>
        <taxon>Gunneridae</taxon>
        <taxon>Pentapetalae</taxon>
        <taxon>rosids</taxon>
        <taxon>fabids</taxon>
        <taxon>Rosales</taxon>
        <taxon>Rosaceae</taxon>
        <taxon>Amygdaloideae</taxon>
        <taxon>Amygdaleae</taxon>
        <taxon>Prunus</taxon>
    </lineage>
</organism>
<feature type="domain" description="MADS-box" evidence="6">
    <location>
        <begin position="1"/>
        <end position="50"/>
    </location>
</feature>
<dbReference type="OrthoDB" id="779403at2759"/>
<reference evidence="7" key="2">
    <citation type="journal article" date="2016" name="Zhongguo Nong Ye Ke Xue">
        <title>Cloning and Expression Analysis of Ten MADS-box Genes in Peach (Prunus persica var. nectarina 'Luxing').</title>
        <authorList>
            <person name="Li H.-F."/>
            <person name="Jia H.-Z."/>
            <person name="Dong Q.-L."/>
            <person name="Ran K."/>
            <person name="Wang H.-W."/>
        </authorList>
    </citation>
    <scope>NUCLEOTIDE SEQUENCE</scope>
</reference>
<name>A0A1L5YEJ3_PRUPE</name>
<dbReference type="PRINTS" id="PR00404">
    <property type="entry name" value="MADSDOMAIN"/>
</dbReference>
<dbReference type="Pfam" id="PF00319">
    <property type="entry name" value="SRF-TF"/>
    <property type="match status" value="1"/>
</dbReference>
<evidence type="ECO:0000256" key="4">
    <source>
        <dbReference type="ARBA" id="ARBA00023163"/>
    </source>
</evidence>
<evidence type="ECO:0000313" key="7">
    <source>
        <dbReference type="EMBL" id="APP89288.1"/>
    </source>
</evidence>
<protein>
    <submittedName>
        <fullName evidence="7">MADS-box protein 31</fullName>
    </submittedName>
</protein>
<evidence type="ECO:0000256" key="2">
    <source>
        <dbReference type="ARBA" id="ARBA00023015"/>
    </source>
</evidence>
<keyword evidence="3" id="KW-0238">DNA-binding</keyword>
<evidence type="ECO:0000256" key="3">
    <source>
        <dbReference type="ARBA" id="ARBA00023125"/>
    </source>
</evidence>
<dbReference type="InterPro" id="IPR036879">
    <property type="entry name" value="TF_MADSbox_sf"/>
</dbReference>
<dbReference type="GO" id="GO:0000981">
    <property type="term" value="F:DNA-binding transcription factor activity, RNA polymerase II-specific"/>
    <property type="evidence" value="ECO:0000318"/>
    <property type="project" value="GO_Central"/>
</dbReference>
<dbReference type="InterPro" id="IPR033897">
    <property type="entry name" value="SRF-like_MADS-box"/>
</dbReference>
<dbReference type="GO" id="GO:0005634">
    <property type="term" value="C:nucleus"/>
    <property type="evidence" value="ECO:0007669"/>
    <property type="project" value="UniProtKB-SubCell"/>
</dbReference>
<evidence type="ECO:0000259" key="6">
    <source>
        <dbReference type="PROSITE" id="PS50066"/>
    </source>
</evidence>
<dbReference type="AlphaFoldDB" id="A0A1L5YEJ3"/>
<dbReference type="GO" id="GO:0046983">
    <property type="term" value="F:protein dimerization activity"/>
    <property type="evidence" value="ECO:0007669"/>
    <property type="project" value="InterPro"/>
</dbReference>
<dbReference type="Gramene" id="ONI22136">
    <property type="protein sequence ID" value="ONI22136"/>
    <property type="gene ID" value="PRUPE_2G109500"/>
</dbReference>
<reference evidence="8" key="4">
    <citation type="submission" date="2016-12" db="EMBL/GenBank/DDBJ databases">
        <title>WGS assembly of Prunus persica.</title>
        <authorList>
            <person name="Verde I."/>
            <person name="Jenkins J."/>
            <person name="Dondini L."/>
            <person name="Micali S."/>
            <person name="Pagliarani G."/>
            <person name="Vendramin E."/>
            <person name="Paris R."/>
            <person name="Aramini V."/>
            <person name="Gazza L."/>
            <person name="Rossini L."/>
            <person name="Bassi D."/>
            <person name="Troggio M."/>
            <person name="Shu S."/>
            <person name="Grimwood J.H."/>
            <person name="Tartarini S."/>
            <person name="Dettori M.T."/>
            <person name="Schmutz J."/>
        </authorList>
    </citation>
    <scope>NUCLEOTIDE SEQUENCE</scope>
</reference>
<keyword evidence="9" id="KW-1185">Reference proteome</keyword>
<dbReference type="SMART" id="SM00432">
    <property type="entry name" value="MADS"/>
    <property type="match status" value="1"/>
</dbReference>
<keyword evidence="4" id="KW-0804">Transcription</keyword>
<accession>A0A1L5YEJ3</accession>
<dbReference type="GO" id="GO:0045944">
    <property type="term" value="P:positive regulation of transcription by RNA polymerase II"/>
    <property type="evidence" value="ECO:0007669"/>
    <property type="project" value="InterPro"/>
</dbReference>